<proteinExistence type="predicted"/>
<evidence type="ECO:0000313" key="2">
    <source>
        <dbReference type="EMBL" id="MBO1803743.1"/>
    </source>
</evidence>
<dbReference type="AlphaFoldDB" id="A0A939LVL3"/>
<feature type="transmembrane region" description="Helical" evidence="1">
    <location>
        <begin position="53"/>
        <end position="74"/>
    </location>
</feature>
<reference evidence="2" key="1">
    <citation type="submission" date="2021-03" db="EMBL/GenBank/DDBJ databases">
        <title>Leucobacter chromiisoli sp. nov., isolated from chromium-containing soil of chemical plant.</title>
        <authorList>
            <person name="Xu Z."/>
        </authorList>
    </citation>
    <scope>NUCLEOTIDE SEQUENCE</scope>
    <source>
        <strain evidence="2">A2</strain>
    </source>
</reference>
<feature type="transmembrane region" description="Helical" evidence="1">
    <location>
        <begin position="86"/>
        <end position="104"/>
    </location>
</feature>
<accession>A0A939LVL3</accession>
<protein>
    <submittedName>
        <fullName evidence="2">Uncharacterized protein</fullName>
    </submittedName>
</protein>
<organism evidence="2 3">
    <name type="scientific">Leucobacter ruminantium</name>
    <dbReference type="NCBI Taxonomy" id="1289170"/>
    <lineage>
        <taxon>Bacteria</taxon>
        <taxon>Bacillati</taxon>
        <taxon>Actinomycetota</taxon>
        <taxon>Actinomycetes</taxon>
        <taxon>Micrococcales</taxon>
        <taxon>Microbacteriaceae</taxon>
        <taxon>Leucobacter</taxon>
    </lineage>
</organism>
<evidence type="ECO:0000313" key="3">
    <source>
        <dbReference type="Proteomes" id="UP000664398"/>
    </source>
</evidence>
<dbReference type="EMBL" id="JAGDYL010000001">
    <property type="protein sequence ID" value="MBO1803743.1"/>
    <property type="molecule type" value="Genomic_DNA"/>
</dbReference>
<gene>
    <name evidence="2" type="ORF">J4H91_00210</name>
</gene>
<feature type="transmembrane region" description="Helical" evidence="1">
    <location>
        <begin position="12"/>
        <end position="41"/>
    </location>
</feature>
<feature type="transmembrane region" description="Helical" evidence="1">
    <location>
        <begin position="110"/>
        <end position="127"/>
    </location>
</feature>
<keyword evidence="3" id="KW-1185">Reference proteome</keyword>
<dbReference type="Proteomes" id="UP000664398">
    <property type="component" value="Unassembled WGS sequence"/>
</dbReference>
<keyword evidence="1" id="KW-0812">Transmembrane</keyword>
<evidence type="ECO:0000256" key="1">
    <source>
        <dbReference type="SAM" id="Phobius"/>
    </source>
</evidence>
<dbReference type="RefSeq" id="WP_208044238.1">
    <property type="nucleotide sequence ID" value="NZ_JAGDYL010000001.1"/>
</dbReference>
<name>A0A939LVL3_9MICO</name>
<comment type="caution">
    <text evidence="2">The sequence shown here is derived from an EMBL/GenBank/DDBJ whole genome shotgun (WGS) entry which is preliminary data.</text>
</comment>
<keyword evidence="1" id="KW-1133">Transmembrane helix</keyword>
<sequence length="142" mass="14603">MTPSPSGNARSAVAWLVLDVLLVLEALLLAWVLLIAVLATFGSGASVILVQNVSLIAMAALSLLWLVITLVGALRTRASWVRGSALTIHVLLFAAGTGCLQLGIGPWQFGFALVAAALAGFFAAILARPTLQEIPGEGSAAE</sequence>
<keyword evidence="1" id="KW-0472">Membrane</keyword>